<evidence type="ECO:0000313" key="3">
    <source>
        <dbReference type="Proteomes" id="UP001241110"/>
    </source>
</evidence>
<gene>
    <name evidence="2" type="ORF">QNI16_35880</name>
</gene>
<feature type="transmembrane region" description="Helical" evidence="1">
    <location>
        <begin position="12"/>
        <end position="32"/>
    </location>
</feature>
<dbReference type="EMBL" id="JASJOS010000025">
    <property type="protein sequence ID" value="MDJ1485917.1"/>
    <property type="molecule type" value="Genomic_DNA"/>
</dbReference>
<evidence type="ECO:0000313" key="2">
    <source>
        <dbReference type="EMBL" id="MDJ1485917.1"/>
    </source>
</evidence>
<accession>A0AAE3QV00</accession>
<comment type="caution">
    <text evidence="2">The sequence shown here is derived from an EMBL/GenBank/DDBJ whole genome shotgun (WGS) entry which is preliminary data.</text>
</comment>
<reference evidence="2" key="1">
    <citation type="submission" date="2023-05" db="EMBL/GenBank/DDBJ databases">
        <authorList>
            <person name="Zhang X."/>
        </authorList>
    </citation>
    <scope>NUCLEOTIDE SEQUENCE</scope>
    <source>
        <strain evidence="2">YF14B1</strain>
    </source>
</reference>
<evidence type="ECO:0000256" key="1">
    <source>
        <dbReference type="SAM" id="Phobius"/>
    </source>
</evidence>
<sequence>MIQKFNIINTGKLAFSFRLLLALFMPFLLFAYRMPGGLNAVVFAAIYLGSFCLVFRLCRSFFERRIQITMDKEQITIHAGKFLHKSESRLELAWDQIDEYIFQKEQYFDVVKLKMKNGGKFQISHDTDSKDDFDLFQKAFINYVTSNEIHARKGKTIYETRLGLMIAWSLVVLMVLLPLAIWLAEKDFNLGTMLVFYSGGIFFLYRFYLVKRK</sequence>
<protein>
    <recommendedName>
        <fullName evidence="4">YcxB-like protein domain-containing protein</fullName>
    </recommendedName>
</protein>
<dbReference type="RefSeq" id="WP_313989104.1">
    <property type="nucleotide sequence ID" value="NZ_JASJOS010000025.1"/>
</dbReference>
<dbReference type="AlphaFoldDB" id="A0AAE3QV00"/>
<evidence type="ECO:0008006" key="4">
    <source>
        <dbReference type="Google" id="ProtNLM"/>
    </source>
</evidence>
<keyword evidence="1" id="KW-0472">Membrane</keyword>
<feature type="transmembrane region" description="Helical" evidence="1">
    <location>
        <begin position="162"/>
        <end position="184"/>
    </location>
</feature>
<feature type="transmembrane region" description="Helical" evidence="1">
    <location>
        <begin position="190"/>
        <end position="209"/>
    </location>
</feature>
<name>A0AAE3QV00_9BACT</name>
<feature type="transmembrane region" description="Helical" evidence="1">
    <location>
        <begin position="38"/>
        <end position="58"/>
    </location>
</feature>
<proteinExistence type="predicted"/>
<organism evidence="2 3">
    <name type="scientific">Xanthocytophaga flava</name>
    <dbReference type="NCBI Taxonomy" id="3048013"/>
    <lineage>
        <taxon>Bacteria</taxon>
        <taxon>Pseudomonadati</taxon>
        <taxon>Bacteroidota</taxon>
        <taxon>Cytophagia</taxon>
        <taxon>Cytophagales</taxon>
        <taxon>Rhodocytophagaceae</taxon>
        <taxon>Xanthocytophaga</taxon>
    </lineage>
</organism>
<dbReference type="Proteomes" id="UP001241110">
    <property type="component" value="Unassembled WGS sequence"/>
</dbReference>
<keyword evidence="1" id="KW-1133">Transmembrane helix</keyword>
<keyword evidence="1" id="KW-0812">Transmembrane</keyword>